<dbReference type="Gene3D" id="1.10.390.10">
    <property type="entry name" value="Neutral Protease Domain 2"/>
    <property type="match status" value="1"/>
</dbReference>
<reference evidence="2" key="1">
    <citation type="submission" date="2018-05" db="EMBL/GenBank/DDBJ databases">
        <authorList>
            <person name="Lanie J.A."/>
            <person name="Ng W.-L."/>
            <person name="Kazmierczak K.M."/>
            <person name="Andrzejewski T.M."/>
            <person name="Davidsen T.M."/>
            <person name="Wayne K.J."/>
            <person name="Tettelin H."/>
            <person name="Glass J.I."/>
            <person name="Rusch D."/>
            <person name="Podicherti R."/>
            <person name="Tsui H.-C.T."/>
            <person name="Winkler M.E."/>
        </authorList>
    </citation>
    <scope>NUCLEOTIDE SEQUENCE</scope>
</reference>
<feature type="domain" description="Peptidase M1 membrane alanine aminopeptidase" evidence="1">
    <location>
        <begin position="1"/>
        <end position="142"/>
    </location>
</feature>
<dbReference type="InterPro" id="IPR050344">
    <property type="entry name" value="Peptidase_M1_aminopeptidases"/>
</dbReference>
<feature type="non-terminal residue" evidence="2">
    <location>
        <position position="1"/>
    </location>
</feature>
<dbReference type="GO" id="GO:0008270">
    <property type="term" value="F:zinc ion binding"/>
    <property type="evidence" value="ECO:0007669"/>
    <property type="project" value="InterPro"/>
</dbReference>
<gene>
    <name evidence="2" type="ORF">METZ01_LOCUS153729</name>
</gene>
<dbReference type="PANTHER" id="PTHR11533:SF174">
    <property type="entry name" value="PUROMYCIN-SENSITIVE AMINOPEPTIDASE-RELATED"/>
    <property type="match status" value="1"/>
</dbReference>
<dbReference type="AlphaFoldDB" id="A0A382AH02"/>
<dbReference type="InterPro" id="IPR027268">
    <property type="entry name" value="Peptidase_M4/M1_CTD_sf"/>
</dbReference>
<proteinExistence type="predicted"/>
<dbReference type="GO" id="GO:0043171">
    <property type="term" value="P:peptide catabolic process"/>
    <property type="evidence" value="ECO:0007669"/>
    <property type="project" value="TreeGrafter"/>
</dbReference>
<name>A0A382AH02_9ZZZZ</name>
<dbReference type="Pfam" id="PF01433">
    <property type="entry name" value="Peptidase_M1"/>
    <property type="match status" value="1"/>
</dbReference>
<dbReference type="InterPro" id="IPR014782">
    <property type="entry name" value="Peptidase_M1_dom"/>
</dbReference>
<evidence type="ECO:0000259" key="1">
    <source>
        <dbReference type="Pfam" id="PF01433"/>
    </source>
</evidence>
<dbReference type="GO" id="GO:0042277">
    <property type="term" value="F:peptide binding"/>
    <property type="evidence" value="ECO:0007669"/>
    <property type="project" value="TreeGrafter"/>
</dbReference>
<dbReference type="GO" id="GO:0016020">
    <property type="term" value="C:membrane"/>
    <property type="evidence" value="ECO:0007669"/>
    <property type="project" value="TreeGrafter"/>
</dbReference>
<protein>
    <recommendedName>
        <fullName evidence="1">Peptidase M1 membrane alanine aminopeptidase domain-containing protein</fullName>
    </recommendedName>
</protein>
<organism evidence="2">
    <name type="scientific">marine metagenome</name>
    <dbReference type="NCBI Taxonomy" id="408172"/>
    <lineage>
        <taxon>unclassified sequences</taxon>
        <taxon>metagenomes</taxon>
        <taxon>ecological metagenomes</taxon>
    </lineage>
</organism>
<dbReference type="GO" id="GO:0005737">
    <property type="term" value="C:cytoplasm"/>
    <property type="evidence" value="ECO:0007669"/>
    <property type="project" value="TreeGrafter"/>
</dbReference>
<accession>A0A382AH02</accession>
<dbReference type="EMBL" id="UINC01025388">
    <property type="protein sequence ID" value="SVB00875.1"/>
    <property type="molecule type" value="Genomic_DNA"/>
</dbReference>
<dbReference type="GO" id="GO:0070006">
    <property type="term" value="F:metalloaminopeptidase activity"/>
    <property type="evidence" value="ECO:0007669"/>
    <property type="project" value="TreeGrafter"/>
</dbReference>
<sequence length="543" mass="61603">AHETAHMWFGDLVTMNWFDDVWTKEVFANFMSAKIVNPSFPDVNHDLRFLSHYPGAYNVDRTAGANPIRQPLENLNMAGTLYGSIIYAKAPIVMKHLELLVGEDTFRVGMREYLSRYQFENATWPQLIDILNGLSEEDLKVWSKVWVEEPGRPIVRTKISLNEEKKIQTLTLEQSDPGNRGRHWNQWLSVLLSSSGSAETIEARLQEGAATVDGAAGKPVPDYILPNGKGVGYGLFKLDTSSKSYLLEHLHEIPDPMHRGIAWITLREEMLEGDVSADNLLTLGTKALDTETDELMIQRILGTMTGAFWRYIVPGKRGAWASELEGLFIDKMNTAESPSLKASFFNAYRSVALTEDGIEFIRSVWDQTHRIPGLKFSERDFIGMAQLLAVRRVPDATEILETQRSRIKNPDRLARFEFVMPALSQDRELRDTFFDGLATEENRAREPWVLESLRFLHHPLRAEESEGYILPALELLEEIQRTGDIFFPKRWLDATLAGHQTGSASEVVTRFLEQNPGYSPRLKAKILQSADGLIRASRILQSQ</sequence>
<evidence type="ECO:0000313" key="2">
    <source>
        <dbReference type="EMBL" id="SVB00875.1"/>
    </source>
</evidence>
<dbReference type="SUPFAM" id="SSF55486">
    <property type="entry name" value="Metalloproteases ('zincins'), catalytic domain"/>
    <property type="match status" value="1"/>
</dbReference>
<dbReference type="PANTHER" id="PTHR11533">
    <property type="entry name" value="PROTEASE M1 ZINC METALLOPROTEASE"/>
    <property type="match status" value="1"/>
</dbReference>
<dbReference type="GO" id="GO:0005615">
    <property type="term" value="C:extracellular space"/>
    <property type="evidence" value="ECO:0007669"/>
    <property type="project" value="TreeGrafter"/>
</dbReference>